<dbReference type="Pfam" id="PF01523">
    <property type="entry name" value="PmbA_TldD_1st"/>
    <property type="match status" value="1"/>
</dbReference>
<reference evidence="7" key="3">
    <citation type="journal article" date="2016" name="Genome Announc.">
        <title>Revised genome sequence of the purple photosynthetic bacterium Blastochloris viridis.</title>
        <authorList>
            <person name="Liu L.N."/>
            <person name="Faulkner M."/>
            <person name="Liu X."/>
            <person name="Huang F."/>
            <person name="Darby A.C."/>
            <person name="Hall N."/>
        </authorList>
    </citation>
    <scope>NUCLEOTIDE SEQUENCE [LARGE SCALE GENOMIC DNA]</scope>
    <source>
        <strain evidence="7">ATCC 19567 / DSM 133 / F</strain>
    </source>
</reference>
<dbReference type="Proteomes" id="UP000065734">
    <property type="component" value="Chromosome I"/>
</dbReference>
<dbReference type="STRING" id="1079.BVIR_750"/>
<keyword evidence="7" id="KW-1185">Reference proteome</keyword>
<reference evidence="6" key="2">
    <citation type="submission" date="2015-11" db="EMBL/GenBank/DDBJ databases">
        <authorList>
            <person name="Zhang Y."/>
            <person name="Guo Z."/>
        </authorList>
    </citation>
    <scope>NUCLEOTIDE SEQUENCE</scope>
    <source>
        <strain evidence="6">1</strain>
    </source>
</reference>
<evidence type="ECO:0000313" key="6">
    <source>
        <dbReference type="EMBL" id="CUU41207.1"/>
    </source>
</evidence>
<dbReference type="InterPro" id="IPR036059">
    <property type="entry name" value="TldD/PmbA_sf"/>
</dbReference>
<reference evidence="5" key="1">
    <citation type="journal article" date="2015" name="Genome Announc.">
        <title>Complete Genome Sequence of the Bacteriochlorophyll b-Producing Photosynthetic Bacterium Blastochloris viridis.</title>
        <authorList>
            <person name="Tsukatani Y."/>
            <person name="Hirose Y."/>
            <person name="Harada J."/>
            <person name="Misawa N."/>
            <person name="Mori K."/>
            <person name="Inoue K."/>
            <person name="Tamiaki H."/>
        </authorList>
    </citation>
    <scope>NUCLEOTIDE SEQUENCE [LARGE SCALE GENOMIC DNA]</scope>
    <source>
        <strain evidence="5">DSM 133</strain>
    </source>
</reference>
<dbReference type="OrthoDB" id="9803618at2"/>
<dbReference type="GO" id="GO:0005829">
    <property type="term" value="C:cytosol"/>
    <property type="evidence" value="ECO:0007669"/>
    <property type="project" value="TreeGrafter"/>
</dbReference>
<dbReference type="GO" id="GO:0008237">
    <property type="term" value="F:metallopeptidase activity"/>
    <property type="evidence" value="ECO:0007669"/>
    <property type="project" value="InterPro"/>
</dbReference>
<protein>
    <submittedName>
        <fullName evidence="5">TldE protein</fullName>
    </submittedName>
</protein>
<dbReference type="PANTHER" id="PTHR43421:SF1">
    <property type="entry name" value="METALLOPROTEASE PMBA"/>
    <property type="match status" value="1"/>
</dbReference>
<gene>
    <name evidence="6" type="primary">pmbA</name>
    <name evidence="5" type="ORF">BV133_575</name>
    <name evidence="6" type="ORF">BVIRIDIS_01950</name>
</gene>
<name>A0A0H5BNS9_BLAVI</name>
<dbReference type="AlphaFoldDB" id="A0A0H5BNS9"/>
<sequence length="450" mass="46781">MTDLIDLSALQARVETLLAAARRAGADQADAVALRGVSLSVEVRDGRVEESERAEGDDIGLRVFVGRRQAAVSTNDVVRLDPDQLAERAVAMARATPEDPHARLADPARLATTVADLDLLDPVLPDAAVLERLARTAEQAGLGVAGVAKSNGASASAGLGGFVLATSGGFRGAYVSSQHSLSMTAIAGEGTAMEQDWEMSSARHARDLDAAADIGRKAGERAVRRLNPRKVATTRVPVIFDPRVAGSLVGHIAAAVNGAAIARKTSFLLGKLGSEIMPRGTRIVDDPLRPRGPRSRPFDGEGVASAPLVLVDDGVLSSFLLDSATADELGLATTGHAKRGTGGPPSPAPTNLHLAAGPLSPRELIGDLAEGFYVTDLIGMGASIVTGDYSRGASGFWIENGELTFPVSEVTIAGHLADIYRALTPANDLEFRYSTNAPTVRVEGLTIAGR</sequence>
<dbReference type="PANTHER" id="PTHR43421">
    <property type="entry name" value="METALLOPROTEASE PMBA"/>
    <property type="match status" value="1"/>
</dbReference>
<dbReference type="InterPro" id="IPR047657">
    <property type="entry name" value="PmbA"/>
</dbReference>
<evidence type="ECO:0000256" key="1">
    <source>
        <dbReference type="ARBA" id="ARBA00005836"/>
    </source>
</evidence>
<comment type="similarity">
    <text evidence="1">Belongs to the peptidase U62 family.</text>
</comment>
<dbReference type="Pfam" id="PF19290">
    <property type="entry name" value="PmbA_TldD_2nd"/>
    <property type="match status" value="1"/>
</dbReference>
<evidence type="ECO:0000259" key="4">
    <source>
        <dbReference type="Pfam" id="PF19290"/>
    </source>
</evidence>
<dbReference type="InterPro" id="IPR035068">
    <property type="entry name" value="TldD/PmbA_N"/>
</dbReference>
<dbReference type="EMBL" id="LN907867">
    <property type="protein sequence ID" value="CUU41207.1"/>
    <property type="molecule type" value="Genomic_DNA"/>
</dbReference>
<dbReference type="InterPro" id="IPR045570">
    <property type="entry name" value="Metalloprtase-TldD/E_cen_dom"/>
</dbReference>
<accession>A0A0H5BNS9</accession>
<dbReference type="EMBL" id="AP014854">
    <property type="protein sequence ID" value="BAR98168.1"/>
    <property type="molecule type" value="Genomic_DNA"/>
</dbReference>
<dbReference type="Gene3D" id="3.30.2290.10">
    <property type="entry name" value="PmbA/TldD superfamily"/>
    <property type="match status" value="1"/>
</dbReference>
<dbReference type="KEGG" id="bvr:BVIR_750"/>
<evidence type="ECO:0000313" key="7">
    <source>
        <dbReference type="Proteomes" id="UP000065734"/>
    </source>
</evidence>
<evidence type="ECO:0000259" key="3">
    <source>
        <dbReference type="Pfam" id="PF19289"/>
    </source>
</evidence>
<evidence type="ECO:0000259" key="2">
    <source>
        <dbReference type="Pfam" id="PF01523"/>
    </source>
</evidence>
<dbReference type="GO" id="GO:0006508">
    <property type="term" value="P:proteolysis"/>
    <property type="evidence" value="ECO:0007669"/>
    <property type="project" value="InterPro"/>
</dbReference>
<dbReference type="InterPro" id="IPR045569">
    <property type="entry name" value="Metalloprtase-TldD/E_C"/>
</dbReference>
<dbReference type="RefSeq" id="WP_055036482.1">
    <property type="nucleotide sequence ID" value="NZ_AP014854.2"/>
</dbReference>
<dbReference type="InterPro" id="IPR002510">
    <property type="entry name" value="Metalloprtase-TldD/E_N"/>
</dbReference>
<feature type="domain" description="Metalloprotease TldD/E N-terminal" evidence="2">
    <location>
        <begin position="29"/>
        <end position="93"/>
    </location>
</feature>
<feature type="domain" description="Metalloprotease TldD/E C-terminal" evidence="3">
    <location>
        <begin position="234"/>
        <end position="449"/>
    </location>
</feature>
<proteinExistence type="inferred from homology"/>
<feature type="domain" description="Metalloprotease TldD/E central" evidence="4">
    <location>
        <begin position="132"/>
        <end position="226"/>
    </location>
</feature>
<organism evidence="6 7">
    <name type="scientific">Blastochloris viridis</name>
    <name type="common">Rhodopseudomonas viridis</name>
    <dbReference type="NCBI Taxonomy" id="1079"/>
    <lineage>
        <taxon>Bacteria</taxon>
        <taxon>Pseudomonadati</taxon>
        <taxon>Pseudomonadota</taxon>
        <taxon>Alphaproteobacteria</taxon>
        <taxon>Hyphomicrobiales</taxon>
        <taxon>Blastochloridaceae</taxon>
        <taxon>Blastochloris</taxon>
    </lineage>
</organism>
<dbReference type="SUPFAM" id="SSF111283">
    <property type="entry name" value="Putative modulator of DNA gyrase, PmbA/TldD"/>
    <property type="match status" value="1"/>
</dbReference>
<evidence type="ECO:0000313" key="5">
    <source>
        <dbReference type="EMBL" id="BAR98168.1"/>
    </source>
</evidence>
<dbReference type="Pfam" id="PF19289">
    <property type="entry name" value="PmbA_TldD_3rd"/>
    <property type="match status" value="1"/>
</dbReference>
<dbReference type="PATRIC" id="fig|1079.6.peg.778"/>